<sequence length="111" mass="12459">MEYALLIYGPEVAWDRMAEEEREERFAANRAFGRSLYEAGVRVVFGARLARPAFAEAGERAGEGLPEVGGMWLIDVDSDEEARAWADRVPLFGGNRVEIRRCDRPRADGRG</sequence>
<evidence type="ECO:0000256" key="1">
    <source>
        <dbReference type="ARBA" id="ARBA00007689"/>
    </source>
</evidence>
<reference evidence="3" key="1">
    <citation type="journal article" date="2014" name="Int. J. Syst. Evol. Microbiol.">
        <title>Complete genome sequence of Corynebacterium casei LMG S-19264T (=DSM 44701T), isolated from a smear-ripened cheese.</title>
        <authorList>
            <consortium name="US DOE Joint Genome Institute (JGI-PGF)"/>
            <person name="Walter F."/>
            <person name="Albersmeier A."/>
            <person name="Kalinowski J."/>
            <person name="Ruckert C."/>
        </authorList>
    </citation>
    <scope>NUCLEOTIDE SEQUENCE</scope>
    <source>
        <strain evidence="3">JCM 4369</strain>
    </source>
</reference>
<dbReference type="Proteomes" id="UP000618795">
    <property type="component" value="Unassembled WGS sequence"/>
</dbReference>
<gene>
    <name evidence="3" type="ORF">GCM10010260_26480</name>
</gene>
<evidence type="ECO:0000259" key="2">
    <source>
        <dbReference type="Pfam" id="PF03795"/>
    </source>
</evidence>
<organism evidence="3 4">
    <name type="scientific">Streptomyces filipinensis</name>
    <dbReference type="NCBI Taxonomy" id="66887"/>
    <lineage>
        <taxon>Bacteria</taxon>
        <taxon>Bacillati</taxon>
        <taxon>Actinomycetota</taxon>
        <taxon>Actinomycetes</taxon>
        <taxon>Kitasatosporales</taxon>
        <taxon>Streptomycetaceae</taxon>
        <taxon>Streptomyces</taxon>
    </lineage>
</organism>
<dbReference type="InterPro" id="IPR011008">
    <property type="entry name" value="Dimeric_a/b-barrel"/>
</dbReference>
<dbReference type="SUPFAM" id="SSF54909">
    <property type="entry name" value="Dimeric alpha+beta barrel"/>
    <property type="match status" value="1"/>
</dbReference>
<proteinExistence type="inferred from homology"/>
<keyword evidence="4" id="KW-1185">Reference proteome</keyword>
<dbReference type="EMBL" id="BMTD01000004">
    <property type="protein sequence ID" value="GGU90654.1"/>
    <property type="molecule type" value="Genomic_DNA"/>
</dbReference>
<comment type="caution">
    <text evidence="3">The sequence shown here is derived from an EMBL/GenBank/DDBJ whole genome shotgun (WGS) entry which is preliminary data.</text>
</comment>
<name>A0A918MA85_9ACTN</name>
<reference evidence="3" key="2">
    <citation type="submission" date="2020-09" db="EMBL/GenBank/DDBJ databases">
        <authorList>
            <person name="Sun Q."/>
            <person name="Ohkuma M."/>
        </authorList>
    </citation>
    <scope>NUCLEOTIDE SEQUENCE</scope>
    <source>
        <strain evidence="3">JCM 4369</strain>
    </source>
</reference>
<protein>
    <recommendedName>
        <fullName evidence="2">YCII-related domain-containing protein</fullName>
    </recommendedName>
</protein>
<feature type="domain" description="YCII-related" evidence="2">
    <location>
        <begin position="1"/>
        <end position="100"/>
    </location>
</feature>
<accession>A0A918MA85</accession>
<evidence type="ECO:0000313" key="4">
    <source>
        <dbReference type="Proteomes" id="UP000618795"/>
    </source>
</evidence>
<comment type="similarity">
    <text evidence="1">Belongs to the YciI family.</text>
</comment>
<dbReference type="InterPro" id="IPR005545">
    <property type="entry name" value="YCII"/>
</dbReference>
<dbReference type="AlphaFoldDB" id="A0A918MA85"/>
<dbReference type="RefSeq" id="WP_191873648.1">
    <property type="nucleotide sequence ID" value="NZ_BMTD01000004.1"/>
</dbReference>
<dbReference type="Pfam" id="PF03795">
    <property type="entry name" value="YCII"/>
    <property type="match status" value="1"/>
</dbReference>
<evidence type="ECO:0000313" key="3">
    <source>
        <dbReference type="EMBL" id="GGU90654.1"/>
    </source>
</evidence>
<dbReference type="Gene3D" id="3.30.70.1060">
    <property type="entry name" value="Dimeric alpha+beta barrel"/>
    <property type="match status" value="1"/>
</dbReference>